<dbReference type="Proteomes" id="UP000578531">
    <property type="component" value="Unassembled WGS sequence"/>
</dbReference>
<dbReference type="EMBL" id="JACCJC010000072">
    <property type="protein sequence ID" value="KAF6229517.1"/>
    <property type="molecule type" value="Genomic_DNA"/>
</dbReference>
<dbReference type="RefSeq" id="XP_037159709.1">
    <property type="nucleotide sequence ID" value="XM_037313437.1"/>
</dbReference>
<sequence length="137" mass="14807">MVTDCKKKVRPVALSTVQTPTRLKPAPKTSASPCKLHASKDPNASINIDPFNSDIYPKSPPSPGNIFLPTPRFAAEILSACTTTPHTPKISRPTISPGHPSPPHPSHRPSQRSNSHNPYHRAQNTQTQPPGRSGTNK</sequence>
<dbReference type="GeneID" id="59293199"/>
<gene>
    <name evidence="2" type="ORF">HO173_011557</name>
</gene>
<organism evidence="2 3">
    <name type="scientific">Letharia columbiana</name>
    <dbReference type="NCBI Taxonomy" id="112416"/>
    <lineage>
        <taxon>Eukaryota</taxon>
        <taxon>Fungi</taxon>
        <taxon>Dikarya</taxon>
        <taxon>Ascomycota</taxon>
        <taxon>Pezizomycotina</taxon>
        <taxon>Lecanoromycetes</taxon>
        <taxon>OSLEUM clade</taxon>
        <taxon>Lecanoromycetidae</taxon>
        <taxon>Lecanorales</taxon>
        <taxon>Lecanorineae</taxon>
        <taxon>Parmeliaceae</taxon>
        <taxon>Letharia</taxon>
    </lineage>
</organism>
<feature type="compositionally biased region" description="Polar residues" evidence="1">
    <location>
        <begin position="122"/>
        <end position="137"/>
    </location>
</feature>
<evidence type="ECO:0000313" key="3">
    <source>
        <dbReference type="Proteomes" id="UP000578531"/>
    </source>
</evidence>
<comment type="caution">
    <text evidence="2">The sequence shown here is derived from an EMBL/GenBank/DDBJ whole genome shotgun (WGS) entry which is preliminary data.</text>
</comment>
<reference evidence="2 3" key="1">
    <citation type="journal article" date="2020" name="Genomics">
        <title>Complete, high-quality genomes from long-read metagenomic sequencing of two wolf lichen thalli reveals enigmatic genome architecture.</title>
        <authorList>
            <person name="McKenzie S.K."/>
            <person name="Walston R.F."/>
            <person name="Allen J.L."/>
        </authorList>
    </citation>
    <scope>NUCLEOTIDE SEQUENCE [LARGE SCALE GENOMIC DNA]</scope>
    <source>
        <strain evidence="2">WasteWater2</strain>
    </source>
</reference>
<protein>
    <submittedName>
        <fullName evidence="2">Uncharacterized protein</fullName>
    </submittedName>
</protein>
<evidence type="ECO:0000313" key="2">
    <source>
        <dbReference type="EMBL" id="KAF6229517.1"/>
    </source>
</evidence>
<evidence type="ECO:0000256" key="1">
    <source>
        <dbReference type="SAM" id="MobiDB-lite"/>
    </source>
</evidence>
<accession>A0A8H6KZ49</accession>
<feature type="region of interest" description="Disordered" evidence="1">
    <location>
        <begin position="1"/>
        <end position="137"/>
    </location>
</feature>
<proteinExistence type="predicted"/>
<keyword evidence="3" id="KW-1185">Reference proteome</keyword>
<dbReference type="AlphaFoldDB" id="A0A8H6KZ49"/>
<name>A0A8H6KZ49_9LECA</name>